<keyword evidence="3" id="KW-1185">Reference proteome</keyword>
<dbReference type="InterPro" id="IPR036259">
    <property type="entry name" value="MFS_trans_sf"/>
</dbReference>
<gene>
    <name evidence="2" type="ORF">FLB61_03795</name>
</gene>
<evidence type="ECO:0000313" key="3">
    <source>
        <dbReference type="Proteomes" id="UP000779049"/>
    </source>
</evidence>
<sequence>MNKREFLDELKSHLRVLETKEQQDILDEYAQHIDLKIKSGQSEEEAISDFGNIEELASDILEAYHVNPEFGTQGQEKKEKNLVGSAASLFGKAGNHVKMIGKSQREQWENLKERRRKAKEDADAQETKRRGFKMLRERFQIIHKKFSHAKNEHRMLSRIGEWMCNICILCWNSILFLSALMFGVSALFFLFAFGCLFVLVFGGYPVIGASLLSLGFFAAFASMAVLFGSCFRRFRKRRIQARSAADFPGEPEERMEE</sequence>
<dbReference type="RefSeq" id="WP_087209692.1">
    <property type="nucleotide sequence ID" value="NZ_CP173660.1"/>
</dbReference>
<organism evidence="2 3">
    <name type="scientific">Sellimonas caecigallum</name>
    <dbReference type="NCBI Taxonomy" id="2592333"/>
    <lineage>
        <taxon>Bacteria</taxon>
        <taxon>Bacillati</taxon>
        <taxon>Bacillota</taxon>
        <taxon>Clostridia</taxon>
        <taxon>Lachnospirales</taxon>
        <taxon>Lachnospiraceae</taxon>
        <taxon>Sellimonas</taxon>
    </lineage>
</organism>
<dbReference type="SUPFAM" id="SSF103473">
    <property type="entry name" value="MFS general substrate transporter"/>
    <property type="match status" value="1"/>
</dbReference>
<reference evidence="2 3" key="1">
    <citation type="journal article" date="2020" name="New Microbes New Infect">
        <title>Sellimonas caecigallum sp. nov., description and genome sequence of a new member of the Sellimonas genus isolated from the cecum of feral chicken.</title>
        <authorList>
            <person name="Wongkuna S."/>
            <person name="Ghimire S."/>
            <person name="Antony L."/>
            <person name="Chankhamhaengdecha S."/>
            <person name="Janvilisri T."/>
            <person name="Scaria J."/>
        </authorList>
    </citation>
    <scope>NUCLEOTIDE SEQUENCE [LARGE SCALE GENOMIC DNA]</scope>
    <source>
        <strain evidence="2 3">SW451</strain>
    </source>
</reference>
<evidence type="ECO:0000313" key="2">
    <source>
        <dbReference type="EMBL" id="MBY0758230.1"/>
    </source>
</evidence>
<keyword evidence="1" id="KW-0472">Membrane</keyword>
<proteinExistence type="predicted"/>
<accession>A0ABS7L5C1</accession>
<keyword evidence="1" id="KW-1133">Transmembrane helix</keyword>
<feature type="transmembrane region" description="Helical" evidence="1">
    <location>
        <begin position="168"/>
        <end position="201"/>
    </location>
</feature>
<comment type="caution">
    <text evidence="2">The sequence shown here is derived from an EMBL/GenBank/DDBJ whole genome shotgun (WGS) entry which is preliminary data.</text>
</comment>
<protein>
    <submittedName>
        <fullName evidence="2">DUF1700 domain-containing protein</fullName>
    </submittedName>
</protein>
<name>A0ABS7L5C1_9FIRM</name>
<dbReference type="Pfam" id="PF22564">
    <property type="entry name" value="HAAS"/>
    <property type="match status" value="1"/>
</dbReference>
<evidence type="ECO:0000256" key="1">
    <source>
        <dbReference type="SAM" id="Phobius"/>
    </source>
</evidence>
<dbReference type="Proteomes" id="UP000779049">
    <property type="component" value="Unassembled WGS sequence"/>
</dbReference>
<feature type="transmembrane region" description="Helical" evidence="1">
    <location>
        <begin position="207"/>
        <end position="231"/>
    </location>
</feature>
<keyword evidence="1" id="KW-0812">Transmembrane</keyword>
<dbReference type="EMBL" id="VIRV01000003">
    <property type="protein sequence ID" value="MBY0758230.1"/>
    <property type="molecule type" value="Genomic_DNA"/>
</dbReference>